<protein>
    <submittedName>
        <fullName evidence="2">13064_t:CDS:1</fullName>
    </submittedName>
</protein>
<sequence>MLNENTKQISTTQQTKKLFYDDIEFFYDAPRPNNFKGKEKSKETEERKKTKVVSETERSMKKS</sequence>
<dbReference type="EMBL" id="CAJVPZ010003808">
    <property type="protein sequence ID" value="CAG8536302.1"/>
    <property type="molecule type" value="Genomic_DNA"/>
</dbReference>
<name>A0A9N9FHD6_9GLOM</name>
<accession>A0A9N9FHD6</accession>
<comment type="caution">
    <text evidence="2">The sequence shown here is derived from an EMBL/GenBank/DDBJ whole genome shotgun (WGS) entry which is preliminary data.</text>
</comment>
<proteinExistence type="predicted"/>
<gene>
    <name evidence="2" type="ORF">RFULGI_LOCUS4020</name>
</gene>
<evidence type="ECO:0000256" key="1">
    <source>
        <dbReference type="SAM" id="MobiDB-lite"/>
    </source>
</evidence>
<dbReference type="Proteomes" id="UP000789396">
    <property type="component" value="Unassembled WGS sequence"/>
</dbReference>
<keyword evidence="3" id="KW-1185">Reference proteome</keyword>
<evidence type="ECO:0000313" key="3">
    <source>
        <dbReference type="Proteomes" id="UP000789396"/>
    </source>
</evidence>
<evidence type="ECO:0000313" key="2">
    <source>
        <dbReference type="EMBL" id="CAG8536302.1"/>
    </source>
</evidence>
<reference evidence="2" key="1">
    <citation type="submission" date="2021-06" db="EMBL/GenBank/DDBJ databases">
        <authorList>
            <person name="Kallberg Y."/>
            <person name="Tangrot J."/>
            <person name="Rosling A."/>
        </authorList>
    </citation>
    <scope>NUCLEOTIDE SEQUENCE</scope>
    <source>
        <strain evidence="2">IN212</strain>
    </source>
</reference>
<organism evidence="2 3">
    <name type="scientific">Racocetra fulgida</name>
    <dbReference type="NCBI Taxonomy" id="60492"/>
    <lineage>
        <taxon>Eukaryota</taxon>
        <taxon>Fungi</taxon>
        <taxon>Fungi incertae sedis</taxon>
        <taxon>Mucoromycota</taxon>
        <taxon>Glomeromycotina</taxon>
        <taxon>Glomeromycetes</taxon>
        <taxon>Diversisporales</taxon>
        <taxon>Gigasporaceae</taxon>
        <taxon>Racocetra</taxon>
    </lineage>
</organism>
<dbReference type="AlphaFoldDB" id="A0A9N9FHD6"/>
<feature type="region of interest" description="Disordered" evidence="1">
    <location>
        <begin position="31"/>
        <end position="63"/>
    </location>
</feature>
<feature type="compositionally biased region" description="Basic and acidic residues" evidence="1">
    <location>
        <begin position="36"/>
        <end position="63"/>
    </location>
</feature>